<dbReference type="PATRIC" id="fig|1678840.3.peg.2553"/>
<organism evidence="6">
    <name type="scientific">Flexilinea flocculi</name>
    <dbReference type="NCBI Taxonomy" id="1678840"/>
    <lineage>
        <taxon>Bacteria</taxon>
        <taxon>Bacillati</taxon>
        <taxon>Chloroflexota</taxon>
        <taxon>Anaerolineae</taxon>
        <taxon>Anaerolineales</taxon>
        <taxon>Anaerolineaceae</taxon>
        <taxon>Flexilinea</taxon>
    </lineage>
</organism>
<dbReference type="GO" id="GO:0000166">
    <property type="term" value="F:nucleotide binding"/>
    <property type="evidence" value="ECO:0007669"/>
    <property type="project" value="UniProtKB-KW"/>
</dbReference>
<gene>
    <name evidence="6" type="ORF">ATC1_131124</name>
</gene>
<dbReference type="InterPro" id="IPR036907">
    <property type="entry name" value="5'-Nucleotdase_C_sf"/>
</dbReference>
<evidence type="ECO:0000256" key="1">
    <source>
        <dbReference type="ARBA" id="ARBA00022729"/>
    </source>
</evidence>
<proteinExistence type="inferred from homology"/>
<dbReference type="InterPro" id="IPR008334">
    <property type="entry name" value="5'-Nucleotdase_C"/>
</dbReference>
<dbReference type="InterPro" id="IPR004843">
    <property type="entry name" value="Calcineurin-like_PHP"/>
</dbReference>
<dbReference type="InterPro" id="IPR006179">
    <property type="entry name" value="5_nucleotidase/apyrase"/>
</dbReference>
<dbReference type="SUPFAM" id="SSF55816">
    <property type="entry name" value="5'-nucleotidase (syn. UDP-sugar hydrolase), C-terminal domain"/>
    <property type="match status" value="1"/>
</dbReference>
<dbReference type="InterPro" id="IPR006146">
    <property type="entry name" value="5'-Nucleotdase_CS"/>
</dbReference>
<dbReference type="Gene3D" id="3.90.780.10">
    <property type="entry name" value="5'-Nucleotidase, C-terminal domain"/>
    <property type="match status" value="1"/>
</dbReference>
<feature type="chain" id="PRO_5006520480" evidence="2">
    <location>
        <begin position="26"/>
        <end position="635"/>
    </location>
</feature>
<protein>
    <submittedName>
        <fullName evidence="6">2',3'-cyclic-nucleotide 2'-phosphodiesterase</fullName>
    </submittedName>
</protein>
<dbReference type="Pfam" id="PF00149">
    <property type="entry name" value="Metallophos"/>
    <property type="match status" value="1"/>
</dbReference>
<accession>A0A0S7BVX9</accession>
<keyword evidence="3" id="KW-0472">Membrane</keyword>
<dbReference type="RefSeq" id="WP_172667769.1">
    <property type="nucleotide sequence ID" value="NZ_DF968181.1"/>
</dbReference>
<feature type="signal peptide" evidence="2">
    <location>
        <begin position="1"/>
        <end position="25"/>
    </location>
</feature>
<dbReference type="SUPFAM" id="SSF56300">
    <property type="entry name" value="Metallo-dependent phosphatases"/>
    <property type="match status" value="1"/>
</dbReference>
<evidence type="ECO:0000256" key="3">
    <source>
        <dbReference type="SAM" id="Phobius"/>
    </source>
</evidence>
<dbReference type="EMBL" id="DF968181">
    <property type="protein sequence ID" value="GAP41142.1"/>
    <property type="molecule type" value="Genomic_DNA"/>
</dbReference>
<dbReference type="PROSITE" id="PS00786">
    <property type="entry name" value="5_NUCLEOTIDASE_2"/>
    <property type="match status" value="1"/>
</dbReference>
<dbReference type="PRINTS" id="PR01607">
    <property type="entry name" value="APYRASEFAMLY"/>
</dbReference>
<evidence type="ECO:0000259" key="4">
    <source>
        <dbReference type="Pfam" id="PF00149"/>
    </source>
</evidence>
<keyword evidence="2" id="KW-0378">Hydrolase</keyword>
<sequence length="635" mass="70951">MKKITRIWILCLCIILLFVSIPVSAQSKEVSILFTHDLHSYIDPNDQNSESVGGFARIKTIIDQKKSEDLNTMVLDAGDFSMGTLYQSVFSLEAIELRLLGLMGFDATTLGNHEFDYGSDGLSDMLSAAIQSGDPLPRLVESNIDWQNSEGQYTQKLKETLEKFGSVEYFVLEKGNVKAAIFGLMGESSASYAPTSGLTFFDISESAKKIIETIKKNEEGIDIIIALSHSGTDIDKKRSEDEILAKNVPGIDVIISGHSHTYLEEPIVIGDTLIVSAGEYGKKIGELSLKQNDQGRWQLENYSLIPINDSIPEDPEFVEIIENFKDKRQEYLDLFGFDSYDQVLAKNPITFTDQMSMFSENWEQPLGNLISDAYRYIVKEAEGENYIPVTTAIVPLGVIRTSLPEGDITVEDVYSMLSLGNGPDHISGYPLVSVYLTGAELKSVAEIDASVSPLMNVARLYWSGISSHFNPNRMLFNRVVEVKIVDDSGNYQDLEDDQLYRIVTGLYSARMLGAVEAQSFGLLKVKPKDAAGNPITDFDQSVLKDQNGREIKEWFAVTQYLASFAKENGISVIPDRYAAQENRKVVDSSKNIFDLIKKPNKIFVIVVLILILLVGIIYLLIRILMKVIKRLRRTR</sequence>
<name>A0A0S7BVX9_9CHLR</name>
<reference evidence="6" key="1">
    <citation type="journal article" date="2015" name="Genome Announc.">
        <title>Draft Genome Sequence of Anaerolineae Strain TC1, a Novel Isolate from a Methanogenic Wastewater Treatment System.</title>
        <authorList>
            <person name="Matsuura N."/>
            <person name="Tourlousse D.M."/>
            <person name="Sun L."/>
            <person name="Toyonaga M."/>
            <person name="Kuroda K."/>
            <person name="Ohashi A."/>
            <person name="Cruz R."/>
            <person name="Yamaguchi T."/>
            <person name="Sekiguchi Y."/>
        </authorList>
    </citation>
    <scope>NUCLEOTIDE SEQUENCE [LARGE SCALE GENOMIC DNA]</scope>
    <source>
        <strain evidence="6">TC1</strain>
    </source>
</reference>
<feature type="domain" description="5'-Nucleotidase C-terminal" evidence="5">
    <location>
        <begin position="360"/>
        <end position="509"/>
    </location>
</feature>
<dbReference type="GO" id="GO:0016788">
    <property type="term" value="F:hydrolase activity, acting on ester bonds"/>
    <property type="evidence" value="ECO:0007669"/>
    <property type="project" value="InterPro"/>
</dbReference>
<keyword evidence="2" id="KW-0547">Nucleotide-binding</keyword>
<feature type="transmembrane region" description="Helical" evidence="3">
    <location>
        <begin position="602"/>
        <end position="625"/>
    </location>
</feature>
<dbReference type="Pfam" id="PF02872">
    <property type="entry name" value="5_nucleotid_C"/>
    <property type="match status" value="1"/>
</dbReference>
<dbReference type="Gene3D" id="3.60.21.10">
    <property type="match status" value="1"/>
</dbReference>
<keyword evidence="3" id="KW-1133">Transmembrane helix</keyword>
<dbReference type="InterPro" id="IPR029052">
    <property type="entry name" value="Metallo-depent_PP-like"/>
</dbReference>
<dbReference type="CDD" id="cd00845">
    <property type="entry name" value="MPP_UshA_N_like"/>
    <property type="match status" value="1"/>
</dbReference>
<dbReference type="PANTHER" id="PTHR11575">
    <property type="entry name" value="5'-NUCLEOTIDASE-RELATED"/>
    <property type="match status" value="1"/>
</dbReference>
<keyword evidence="1 2" id="KW-0732">Signal</keyword>
<dbReference type="AlphaFoldDB" id="A0A0S7BVX9"/>
<dbReference type="STRING" id="1678840.ATC1_131124"/>
<dbReference type="PANTHER" id="PTHR11575:SF24">
    <property type="entry name" value="5'-NUCLEOTIDASE"/>
    <property type="match status" value="1"/>
</dbReference>
<evidence type="ECO:0000313" key="7">
    <source>
        <dbReference type="Proteomes" id="UP000053370"/>
    </source>
</evidence>
<feature type="domain" description="Calcineurin-like phosphoesterase" evidence="4">
    <location>
        <begin position="32"/>
        <end position="262"/>
    </location>
</feature>
<keyword evidence="3" id="KW-0812">Transmembrane</keyword>
<dbReference type="GO" id="GO:0009166">
    <property type="term" value="P:nucleotide catabolic process"/>
    <property type="evidence" value="ECO:0007669"/>
    <property type="project" value="InterPro"/>
</dbReference>
<evidence type="ECO:0000259" key="5">
    <source>
        <dbReference type="Pfam" id="PF02872"/>
    </source>
</evidence>
<keyword evidence="7" id="KW-1185">Reference proteome</keyword>
<dbReference type="Proteomes" id="UP000053370">
    <property type="component" value="Unassembled WGS sequence"/>
</dbReference>
<evidence type="ECO:0000313" key="6">
    <source>
        <dbReference type="EMBL" id="GAP41142.1"/>
    </source>
</evidence>
<evidence type="ECO:0000256" key="2">
    <source>
        <dbReference type="RuleBase" id="RU362119"/>
    </source>
</evidence>
<dbReference type="GO" id="GO:0046872">
    <property type="term" value="F:metal ion binding"/>
    <property type="evidence" value="ECO:0007669"/>
    <property type="project" value="InterPro"/>
</dbReference>
<comment type="similarity">
    <text evidence="2">Belongs to the 5'-nucleotidase family.</text>
</comment>